<dbReference type="OrthoDB" id="9766486at2"/>
<protein>
    <submittedName>
        <fullName evidence="7">Long-chain fatty acid--CoA ligase</fullName>
    </submittedName>
</protein>
<evidence type="ECO:0000259" key="6">
    <source>
        <dbReference type="Pfam" id="PF13193"/>
    </source>
</evidence>
<evidence type="ECO:0000256" key="2">
    <source>
        <dbReference type="ARBA" id="ARBA00022598"/>
    </source>
</evidence>
<dbReference type="InterPro" id="IPR020845">
    <property type="entry name" value="AMP-binding_CS"/>
</dbReference>
<dbReference type="InterPro" id="IPR025110">
    <property type="entry name" value="AMP-bd_C"/>
</dbReference>
<dbReference type="Proteomes" id="UP000027451">
    <property type="component" value="Unassembled WGS sequence"/>
</dbReference>
<dbReference type="GO" id="GO:0006631">
    <property type="term" value="P:fatty acid metabolic process"/>
    <property type="evidence" value="ECO:0007669"/>
    <property type="project" value="UniProtKB-KW"/>
</dbReference>
<dbReference type="SUPFAM" id="SSF56801">
    <property type="entry name" value="Acetyl-CoA synthetase-like"/>
    <property type="match status" value="1"/>
</dbReference>
<dbReference type="Gene3D" id="3.40.50.12780">
    <property type="entry name" value="N-terminal domain of ligase-like"/>
    <property type="match status" value="1"/>
</dbReference>
<dbReference type="PANTHER" id="PTHR43859:SF4">
    <property type="entry name" value="BUTANOATE--COA LIGASE AAE1-RELATED"/>
    <property type="match status" value="1"/>
</dbReference>
<proteinExistence type="inferred from homology"/>
<dbReference type="InterPro" id="IPR042099">
    <property type="entry name" value="ANL_N_sf"/>
</dbReference>
<dbReference type="PROSITE" id="PS00455">
    <property type="entry name" value="AMP_BINDING"/>
    <property type="match status" value="1"/>
</dbReference>
<sequence>MSGVPIEEQLLLPRLLSYASRCHGEIEVVARDTSGEICRQTYAQTELRARRLASSLIARGYGHGTKLAVLAWNTIRYFELFYSVPGIGAALHTVNPRLFIDQIDYIINDACDSVLFFDGATLPIVEQIAERLTNVKTFVAMGARGEFAEAKIPNVVLYEELVEEGDASYEWPEFDEKSAAVICYTSGTTGAPKGVTYTHRSLMLSSLIGSANMPGSPHGERQVLLSLAPMFHANAWNFPFMGPLTGSKVVFPGRDMRPESLYELIEAEAVTGAAGVPSIWRIIVDWLDCNGKRFSTMRQAFSAGSPLPTDLMKALTERYGLDVSQSWGMTEAPNASSGALKPEHNKLPSDAKLTYREKAGREIFGMRLRIVDDQGHELARDGRAVGHLRVRGLWTPHTYINYPDRAALDADGWLVTGDVATIDSDGYVQIVDRAKDVIKSGGEWISSVELERIAMLHPDVERAAVIAVDDERWGERPMLIVTLHAAAKADAQQIIEFMRPRIARWWAPDTVKIVDAIPTTATGKINKVALRKRFT</sequence>
<dbReference type="FunFam" id="3.30.300.30:FF:000008">
    <property type="entry name" value="2,3-dihydroxybenzoate-AMP ligase"/>
    <property type="match status" value="1"/>
</dbReference>
<dbReference type="NCBIfam" id="NF004837">
    <property type="entry name" value="PRK06187.1"/>
    <property type="match status" value="1"/>
</dbReference>
<accession>A0A656Q9W0</accession>
<evidence type="ECO:0000256" key="1">
    <source>
        <dbReference type="ARBA" id="ARBA00006432"/>
    </source>
</evidence>
<dbReference type="InterPro" id="IPR045851">
    <property type="entry name" value="AMP-bd_C_sf"/>
</dbReference>
<dbReference type="PANTHER" id="PTHR43859">
    <property type="entry name" value="ACYL-ACTIVATING ENZYME"/>
    <property type="match status" value="1"/>
</dbReference>
<dbReference type="Gene3D" id="3.30.300.30">
    <property type="match status" value="1"/>
</dbReference>
<dbReference type="InterPro" id="IPR000873">
    <property type="entry name" value="AMP-dep_synth/lig_dom"/>
</dbReference>
<name>A0A656Q9W0_9BURK</name>
<comment type="caution">
    <text evidence="7">The sequence shown here is derived from an EMBL/GenBank/DDBJ whole genome shotgun (WGS) entry which is preliminary data.</text>
</comment>
<keyword evidence="8" id="KW-1185">Reference proteome</keyword>
<comment type="similarity">
    <text evidence="1">Belongs to the ATP-dependent AMP-binding enzyme family.</text>
</comment>
<evidence type="ECO:0000256" key="4">
    <source>
        <dbReference type="ARBA" id="ARBA00023098"/>
    </source>
</evidence>
<feature type="domain" description="AMP-binding enzyme C-terminal" evidence="6">
    <location>
        <begin position="449"/>
        <end position="524"/>
    </location>
</feature>
<evidence type="ECO:0000313" key="7">
    <source>
        <dbReference type="EMBL" id="KDR25333.1"/>
    </source>
</evidence>
<dbReference type="RefSeq" id="WP_008344939.1">
    <property type="nucleotide sequence ID" value="NZ_JFHD01000049.1"/>
</dbReference>
<reference evidence="7 8" key="1">
    <citation type="submission" date="2014-03" db="EMBL/GenBank/DDBJ databases">
        <title>Draft Genome Sequences of Four Burkholderia Strains.</title>
        <authorList>
            <person name="Liu X.Y."/>
            <person name="Li C.X."/>
            <person name="Xu J.H."/>
        </authorList>
    </citation>
    <scope>NUCLEOTIDE SEQUENCE [LARGE SCALE GENOMIC DNA]</scope>
    <source>
        <strain evidence="7 8">OP-1</strain>
    </source>
</reference>
<evidence type="ECO:0000313" key="8">
    <source>
        <dbReference type="Proteomes" id="UP000027451"/>
    </source>
</evidence>
<gene>
    <name evidence="7" type="ORF">BG60_28800</name>
</gene>
<dbReference type="GO" id="GO:0016874">
    <property type="term" value="F:ligase activity"/>
    <property type="evidence" value="ECO:0007669"/>
    <property type="project" value="UniProtKB-KW"/>
</dbReference>
<keyword evidence="2 7" id="KW-0436">Ligase</keyword>
<dbReference type="EMBL" id="JFHD01000049">
    <property type="protein sequence ID" value="KDR25333.1"/>
    <property type="molecule type" value="Genomic_DNA"/>
</dbReference>
<evidence type="ECO:0000259" key="5">
    <source>
        <dbReference type="Pfam" id="PF00501"/>
    </source>
</evidence>
<dbReference type="AlphaFoldDB" id="A0A656Q9W0"/>
<keyword evidence="3" id="KW-0276">Fatty acid metabolism</keyword>
<organism evidence="7 8">
    <name type="scientific">Caballeronia zhejiangensis</name>
    <dbReference type="NCBI Taxonomy" id="871203"/>
    <lineage>
        <taxon>Bacteria</taxon>
        <taxon>Pseudomonadati</taxon>
        <taxon>Pseudomonadota</taxon>
        <taxon>Betaproteobacteria</taxon>
        <taxon>Burkholderiales</taxon>
        <taxon>Burkholderiaceae</taxon>
        <taxon>Caballeronia</taxon>
    </lineage>
</organism>
<dbReference type="CDD" id="cd12119">
    <property type="entry name" value="ttLC_FACS_AlkK_like"/>
    <property type="match status" value="1"/>
</dbReference>
<feature type="domain" description="AMP-dependent synthetase/ligase" evidence="5">
    <location>
        <begin position="30"/>
        <end position="396"/>
    </location>
</feature>
<dbReference type="Pfam" id="PF00501">
    <property type="entry name" value="AMP-binding"/>
    <property type="match status" value="1"/>
</dbReference>
<keyword evidence="4" id="KW-0443">Lipid metabolism</keyword>
<evidence type="ECO:0000256" key="3">
    <source>
        <dbReference type="ARBA" id="ARBA00022832"/>
    </source>
</evidence>
<dbReference type="Pfam" id="PF13193">
    <property type="entry name" value="AMP-binding_C"/>
    <property type="match status" value="1"/>
</dbReference>